<evidence type="ECO:0000259" key="10">
    <source>
        <dbReference type="Pfam" id="PF00675"/>
    </source>
</evidence>
<proteinExistence type="inferred from homology"/>
<dbReference type="Pfam" id="PF05193">
    <property type="entry name" value="Peptidase_M16_C"/>
    <property type="match status" value="1"/>
</dbReference>
<dbReference type="SUPFAM" id="SSF63411">
    <property type="entry name" value="LuxS/MPP-like metallohydrolase"/>
    <property type="match status" value="4"/>
</dbReference>
<feature type="signal peptide" evidence="9">
    <location>
        <begin position="1"/>
        <end position="18"/>
    </location>
</feature>
<feature type="domain" description="Peptidase M16 N-terminal" evidence="10">
    <location>
        <begin position="129"/>
        <end position="226"/>
    </location>
</feature>
<dbReference type="GO" id="GO:0004222">
    <property type="term" value="F:metalloendopeptidase activity"/>
    <property type="evidence" value="ECO:0007669"/>
    <property type="project" value="InterPro"/>
</dbReference>
<evidence type="ECO:0000256" key="8">
    <source>
        <dbReference type="RuleBase" id="RU004447"/>
    </source>
</evidence>
<protein>
    <submittedName>
        <fullName evidence="12">Peptidase M16 domain protein</fullName>
    </submittedName>
</protein>
<dbReference type="InterPro" id="IPR007863">
    <property type="entry name" value="Peptidase_M16_C"/>
</dbReference>
<dbReference type="KEGG" id="mtt:Ftrac_2351"/>
<dbReference type="InterPro" id="IPR011249">
    <property type="entry name" value="Metalloenz_LuxS/M16"/>
</dbReference>
<keyword evidence="5" id="KW-0378">Hydrolase</keyword>
<keyword evidence="3" id="KW-0645">Protease</keyword>
<evidence type="ECO:0000256" key="1">
    <source>
        <dbReference type="ARBA" id="ARBA00001947"/>
    </source>
</evidence>
<evidence type="ECO:0000256" key="3">
    <source>
        <dbReference type="ARBA" id="ARBA00022670"/>
    </source>
</evidence>
<evidence type="ECO:0000313" key="12">
    <source>
        <dbReference type="EMBL" id="ADR22329.1"/>
    </source>
</evidence>
<dbReference type="InterPro" id="IPR011765">
    <property type="entry name" value="Pept_M16_N"/>
</dbReference>
<dbReference type="Proteomes" id="UP000008720">
    <property type="component" value="Chromosome"/>
</dbReference>
<dbReference type="AlphaFoldDB" id="E4TLM5"/>
<feature type="domain" description="Peptidase M16 C-terminal" evidence="11">
    <location>
        <begin position="240"/>
        <end position="411"/>
    </location>
</feature>
<dbReference type="OrthoDB" id="9811314at2"/>
<keyword evidence="6" id="KW-0862">Zinc</keyword>
<dbReference type="eggNOG" id="COG0612">
    <property type="taxonomic scope" value="Bacteria"/>
</dbReference>
<keyword evidence="9" id="KW-0732">Signal</keyword>
<evidence type="ECO:0000259" key="11">
    <source>
        <dbReference type="Pfam" id="PF05193"/>
    </source>
</evidence>
<dbReference type="GO" id="GO:0006508">
    <property type="term" value="P:proteolysis"/>
    <property type="evidence" value="ECO:0007669"/>
    <property type="project" value="UniProtKB-KW"/>
</dbReference>
<gene>
    <name evidence="12" type="ordered locus">Ftrac_2351</name>
</gene>
<keyword evidence="4" id="KW-0479">Metal-binding</keyword>
<reference evidence="12 13" key="1">
    <citation type="journal article" date="2011" name="Stand. Genomic Sci.">
        <title>Complete genome sequence of Marivirga tractuosa type strain (H-43).</title>
        <authorList>
            <person name="Pagani I."/>
            <person name="Chertkov O."/>
            <person name="Lapidus A."/>
            <person name="Lucas S."/>
            <person name="Del Rio T.G."/>
            <person name="Tice H."/>
            <person name="Copeland A."/>
            <person name="Cheng J.F."/>
            <person name="Nolan M."/>
            <person name="Saunders E."/>
            <person name="Pitluck S."/>
            <person name="Held B."/>
            <person name="Goodwin L."/>
            <person name="Liolios K."/>
            <person name="Ovchinikova G."/>
            <person name="Ivanova N."/>
            <person name="Mavromatis K."/>
            <person name="Pati A."/>
            <person name="Chen A."/>
            <person name="Palaniappan K."/>
            <person name="Land M."/>
            <person name="Hauser L."/>
            <person name="Jeffries C.D."/>
            <person name="Detter J.C."/>
            <person name="Han C."/>
            <person name="Tapia R."/>
            <person name="Ngatchou-Djao O.D."/>
            <person name="Rohde M."/>
            <person name="Goker M."/>
            <person name="Spring S."/>
            <person name="Sikorski J."/>
            <person name="Woyke T."/>
            <person name="Bristow J."/>
            <person name="Eisen J.A."/>
            <person name="Markowitz V."/>
            <person name="Hugenholtz P."/>
            <person name="Klenk H.P."/>
            <person name="Kyrpides N.C."/>
        </authorList>
    </citation>
    <scope>NUCLEOTIDE SEQUENCE [LARGE SCALE GENOMIC DNA]</scope>
    <source>
        <strain evidence="13">ATCC 23168 / DSM 4126 / NBRC 15989 / NCIMB 1408 / VKM B-1430 / H-43</strain>
    </source>
</reference>
<evidence type="ECO:0000256" key="2">
    <source>
        <dbReference type="ARBA" id="ARBA00007261"/>
    </source>
</evidence>
<dbReference type="EMBL" id="CP002349">
    <property type="protein sequence ID" value="ADR22329.1"/>
    <property type="molecule type" value="Genomic_DNA"/>
</dbReference>
<feature type="domain" description="Peptidase M16 N-terminal" evidence="10">
    <location>
        <begin position="36"/>
        <end position="84"/>
    </location>
</feature>
<evidence type="ECO:0000256" key="5">
    <source>
        <dbReference type="ARBA" id="ARBA00022801"/>
    </source>
</evidence>
<dbReference type="Pfam" id="PF00675">
    <property type="entry name" value="Peptidase_M16"/>
    <property type="match status" value="2"/>
</dbReference>
<name>E4TLM5_MARTH</name>
<dbReference type="HOGENOM" id="CLU_306466_0_0_10"/>
<dbReference type="PANTHER" id="PTHR43690">
    <property type="entry name" value="NARDILYSIN"/>
    <property type="match status" value="1"/>
</dbReference>
<dbReference type="PANTHER" id="PTHR43690:SF17">
    <property type="entry name" value="PROTEIN YHJJ"/>
    <property type="match status" value="1"/>
</dbReference>
<keyword evidence="7" id="KW-0482">Metalloprotease</keyword>
<comment type="cofactor">
    <cofactor evidence="1">
        <name>Zn(2+)</name>
        <dbReference type="ChEBI" id="CHEBI:29105"/>
    </cofactor>
</comment>
<dbReference type="Gene3D" id="3.30.830.10">
    <property type="entry name" value="Metalloenzyme, LuxS/M16 peptidase-like"/>
    <property type="match status" value="4"/>
</dbReference>
<feature type="chain" id="PRO_5003187164" evidence="9">
    <location>
        <begin position="19"/>
        <end position="952"/>
    </location>
</feature>
<evidence type="ECO:0000313" key="13">
    <source>
        <dbReference type="Proteomes" id="UP000008720"/>
    </source>
</evidence>
<evidence type="ECO:0000256" key="4">
    <source>
        <dbReference type="ARBA" id="ARBA00022723"/>
    </source>
</evidence>
<evidence type="ECO:0000256" key="7">
    <source>
        <dbReference type="ARBA" id="ARBA00023049"/>
    </source>
</evidence>
<keyword evidence="13" id="KW-1185">Reference proteome</keyword>
<dbReference type="InterPro" id="IPR001431">
    <property type="entry name" value="Pept_M16_Zn_BS"/>
</dbReference>
<evidence type="ECO:0000256" key="6">
    <source>
        <dbReference type="ARBA" id="ARBA00022833"/>
    </source>
</evidence>
<organism evidence="12 13">
    <name type="scientific">Marivirga tractuosa (strain ATCC 23168 / DSM 4126 / NBRC 15989 / NCIMB 1408 / VKM B-1430 / H-43)</name>
    <name type="common">Microscilla tractuosa</name>
    <name type="synonym">Flexibacter tractuosus</name>
    <dbReference type="NCBI Taxonomy" id="643867"/>
    <lineage>
        <taxon>Bacteria</taxon>
        <taxon>Pseudomonadati</taxon>
        <taxon>Bacteroidota</taxon>
        <taxon>Cytophagia</taxon>
        <taxon>Cytophagales</taxon>
        <taxon>Marivirgaceae</taxon>
        <taxon>Marivirga</taxon>
    </lineage>
</organism>
<comment type="similarity">
    <text evidence="2 8">Belongs to the peptidase M16 family.</text>
</comment>
<accession>E4TLM5</accession>
<dbReference type="RefSeq" id="WP_013454472.1">
    <property type="nucleotide sequence ID" value="NC_014759.1"/>
</dbReference>
<sequence length="952" mass="108950">MRILLVVAFCLSTSALIAQDQKIQIEYYELANGLKVYLNEDKNASNVYGAVWVNAGGKNDPADATGIAHYLEHMLFKGTDQLGTQNYSSEKPHLDSIKILYDQLAVAEDQESKLKIQNLINEQTLKASQYAIPNEFDRLVKSIGGTSVNAGTNFDYTYYYNFFPANQMSKWLDIYAHRFQNPVFRLFQSELEAVYEEKNRAQDDLQRRVFEKFDEFMYGDHPYSTQTVLGSVEHLKNPSLTKMYQYFQDYYVANNMALVLCGNFKSSEIKPLIEQSFGALKSGKVPEFPEYERSSFKGREVEKVRITPIKAGFMGYKLVPVTHPDRPALELIGSMMNNSSQTGFIDKWNLNNEVLYAGANQSFLEEDGSTFIFYVPKIFGGSLKKFEEKVKNSFQDIADGNFSDEYFESIKYGIYKNFELSLEQLSARGRYLGLSFIYDTSYEDFLDFPENINQLTKEDVQKAAQKYYGDNYFTLQSRTGFPKKTKLEKPSFKPISARTEEQSVYAKSFNKLPENPISSNFINVEKDFSILDGYIYNSQNDLNDVFTLKLIIAGGFNKDSQYGLLADALNNSGTSNLSAEEIKSKFSKLGANYSFTVDYNSFDISLTGLNEKFDETIELLSLLLNEFNPTEKTTKLLYNKRKTENKLDMNNPATGGRILYVYGLYGEKSSYKSRIPEKELKRLDPQMLKEELSTLLENGFSSIHHVGNKNDAELSGLLSANSIFKKNNVDQYEFLEAQDIAETTFYVLNDKKAVQSYVYYIVNGEHLNYADDFKKEAFNSYYTNSLSGLLFQEVREFRSLAYSVGGNYIDPIYDPNKRGRLVLFTGSQADKTTDAVEVVMNLIQDMPEYEERLASIKEGLILESSSSKSDFRNISRTAETFLKTGYKEDPNKTNYRKYPELKFEDIVSFYEKNIKDKPVIVTIYGDASRFDLNKLKSLGKVVELEMDDIFVE</sequence>
<evidence type="ECO:0000256" key="9">
    <source>
        <dbReference type="SAM" id="SignalP"/>
    </source>
</evidence>
<dbReference type="PROSITE" id="PS00143">
    <property type="entry name" value="INSULINASE"/>
    <property type="match status" value="1"/>
</dbReference>
<dbReference type="GO" id="GO:0046872">
    <property type="term" value="F:metal ion binding"/>
    <property type="evidence" value="ECO:0007669"/>
    <property type="project" value="UniProtKB-KW"/>
</dbReference>
<dbReference type="InterPro" id="IPR050626">
    <property type="entry name" value="Peptidase_M16"/>
</dbReference>
<dbReference type="STRING" id="643867.Ftrac_2351"/>